<dbReference type="InterPro" id="IPR006724">
    <property type="entry name" value="Phage_TTP"/>
</dbReference>
<proteinExistence type="predicted"/>
<dbReference type="Pfam" id="PF04630">
    <property type="entry name" value="Phage_TTP_1"/>
    <property type="match status" value="1"/>
</dbReference>
<dbReference type="PIR" id="JC2574">
    <property type="entry name" value="JC2574"/>
</dbReference>
<sequence>MATFGIKQVQLALLGSDGNIVKDATTGLSATGIYATGTGSFTTKTANITGLEAAFTKVYGDNKVSDLQETRGDTSVALDFNSLPHDVVAKALGKISDGKGGYYQGDKPKLSLLIQTTALGESGYVYFGFRQGELIVTEASNGTNTTTQTRADDSFTYTPLDIDDWNDQPLKMFYSNETGFSNDVMLADVFPGYTAASTNTTSTTNG</sequence>
<dbReference type="EMBL" id="L13035">
    <property type="protein sequence ID" value="AAA66334.1"/>
    <property type="molecule type" value="Genomic_DNA"/>
</dbReference>
<protein>
    <submittedName>
        <fullName evidence="1">ORFE; NCBI gi: 806614</fullName>
    </submittedName>
</protein>
<evidence type="ECO:0000313" key="1">
    <source>
        <dbReference type="EMBL" id="AAA66334.1"/>
    </source>
</evidence>
<organism evidence="1">
    <name type="scientific">Leuconostoc phage L10</name>
    <dbReference type="NCBI Taxonomy" id="33768"/>
    <lineage>
        <taxon>Viruses</taxon>
    </lineage>
</organism>
<accession>Q38221</accession>
<reference evidence="1" key="1">
    <citation type="journal article" date="1994" name="Gene">
        <title>Cloning, sequence and in vitro transcription/translation analysis of a 3.2-kb EcoRI-HindIII fragment of Leuconostoc oenos bacteriophage L10.</title>
        <authorList>
            <person name="Sutherland M."/>
            <person name="van Vuuren H.J."/>
            <person name="Howe M.M."/>
        </authorList>
    </citation>
    <scope>NUCLEOTIDE SEQUENCE</scope>
</reference>
<name>Q38221_9VIRU</name>